<dbReference type="EMBL" id="JAUKTV010000010">
    <property type="protein sequence ID" value="KAK0726600.1"/>
    <property type="molecule type" value="Genomic_DNA"/>
</dbReference>
<keyword evidence="2" id="KW-0812">Transmembrane</keyword>
<organism evidence="4 5">
    <name type="scientific">Apiosordaria backusii</name>
    <dbReference type="NCBI Taxonomy" id="314023"/>
    <lineage>
        <taxon>Eukaryota</taxon>
        <taxon>Fungi</taxon>
        <taxon>Dikarya</taxon>
        <taxon>Ascomycota</taxon>
        <taxon>Pezizomycotina</taxon>
        <taxon>Sordariomycetes</taxon>
        <taxon>Sordariomycetidae</taxon>
        <taxon>Sordariales</taxon>
        <taxon>Lasiosphaeriaceae</taxon>
        <taxon>Apiosordaria</taxon>
    </lineage>
</organism>
<keyword evidence="5" id="KW-1185">Reference proteome</keyword>
<comment type="caution">
    <text evidence="4">The sequence shown here is derived from an EMBL/GenBank/DDBJ whole genome shotgun (WGS) entry which is preliminary data.</text>
</comment>
<evidence type="ECO:0000259" key="3">
    <source>
        <dbReference type="Pfam" id="PF26616"/>
    </source>
</evidence>
<dbReference type="Proteomes" id="UP001172159">
    <property type="component" value="Unassembled WGS sequence"/>
</dbReference>
<keyword evidence="2" id="KW-1133">Transmembrane helix</keyword>
<feature type="domain" description="CorA-like transporter" evidence="3">
    <location>
        <begin position="32"/>
        <end position="316"/>
    </location>
</feature>
<dbReference type="Gene3D" id="1.20.58.340">
    <property type="entry name" value="Magnesium transport protein CorA, transmembrane region"/>
    <property type="match status" value="1"/>
</dbReference>
<feature type="compositionally biased region" description="Polar residues" evidence="1">
    <location>
        <begin position="1"/>
        <end position="18"/>
    </location>
</feature>
<dbReference type="InterPro" id="IPR058257">
    <property type="entry name" value="CorA-like_dom"/>
</dbReference>
<dbReference type="Pfam" id="PF26616">
    <property type="entry name" value="CorA-like"/>
    <property type="match status" value="1"/>
</dbReference>
<name>A0AA40B2V7_9PEZI</name>
<protein>
    <recommendedName>
        <fullName evidence="3">CorA-like transporter domain-containing protein</fullName>
    </recommendedName>
</protein>
<feature type="region of interest" description="Disordered" evidence="1">
    <location>
        <begin position="1"/>
        <end position="25"/>
    </location>
</feature>
<evidence type="ECO:0000256" key="2">
    <source>
        <dbReference type="SAM" id="Phobius"/>
    </source>
</evidence>
<evidence type="ECO:0000313" key="4">
    <source>
        <dbReference type="EMBL" id="KAK0726600.1"/>
    </source>
</evidence>
<accession>A0AA40B2V7</accession>
<proteinExistence type="predicted"/>
<feature type="transmembrane region" description="Helical" evidence="2">
    <location>
        <begin position="491"/>
        <end position="511"/>
    </location>
</feature>
<feature type="transmembrane region" description="Helical" evidence="2">
    <location>
        <begin position="447"/>
        <end position="471"/>
    </location>
</feature>
<keyword evidence="2" id="KW-0472">Membrane</keyword>
<evidence type="ECO:0000256" key="1">
    <source>
        <dbReference type="SAM" id="MobiDB-lite"/>
    </source>
</evidence>
<dbReference type="AlphaFoldDB" id="A0AA40B2V7"/>
<evidence type="ECO:0000313" key="5">
    <source>
        <dbReference type="Proteomes" id="UP001172159"/>
    </source>
</evidence>
<gene>
    <name evidence="4" type="ORF">B0T21DRAFT_371892</name>
</gene>
<reference evidence="4" key="1">
    <citation type="submission" date="2023-06" db="EMBL/GenBank/DDBJ databases">
        <title>Genome-scale phylogeny and comparative genomics of the fungal order Sordariales.</title>
        <authorList>
            <consortium name="Lawrence Berkeley National Laboratory"/>
            <person name="Hensen N."/>
            <person name="Bonometti L."/>
            <person name="Westerberg I."/>
            <person name="Brannstrom I.O."/>
            <person name="Guillou S."/>
            <person name="Cros-Aarteil S."/>
            <person name="Calhoun S."/>
            <person name="Haridas S."/>
            <person name="Kuo A."/>
            <person name="Mondo S."/>
            <person name="Pangilinan J."/>
            <person name="Riley R."/>
            <person name="Labutti K."/>
            <person name="Andreopoulos B."/>
            <person name="Lipzen A."/>
            <person name="Chen C."/>
            <person name="Yanf M."/>
            <person name="Daum C."/>
            <person name="Ng V."/>
            <person name="Clum A."/>
            <person name="Steindorff A."/>
            <person name="Ohm R."/>
            <person name="Martin F."/>
            <person name="Silar P."/>
            <person name="Natvig D."/>
            <person name="Lalanne C."/>
            <person name="Gautier V."/>
            <person name="Ament-Velasquez S.L."/>
            <person name="Kruys A."/>
            <person name="Hutchinson M.I."/>
            <person name="Powell A.J."/>
            <person name="Barry K."/>
            <person name="Miller A.N."/>
            <person name="Grigoriev I.V."/>
            <person name="Debuchy R."/>
            <person name="Gladieux P."/>
            <person name="Thoren M.H."/>
            <person name="Johannesson H."/>
        </authorList>
    </citation>
    <scope>NUCLEOTIDE SEQUENCE</scope>
    <source>
        <strain evidence="4">CBS 540.89</strain>
    </source>
</reference>
<sequence>MNTQTSIQSPTTSLNLAQTPVPAQPRMDDFHKSLAKWREWPTNLIPRTALMNPNTLRSYRTQLDAAGPDLLTDQETEIEVRFRDFEVDGRALAKKNVHSEQKLRDWLGIVEKPSTANTPSNLMSTTKRDPKSRFIYIYADDSRDRLRITRSMLTMILSFHQVMPEYLDFLKSFGLQTAARDLYFSGFRRQIALKKPSAAHNLDALGRSTQQYQIAYSLKGVTAKGEAQWSIRNAAIYHQYDVNSDRAVWIVTKGGCDLYESYKELTDSGGRPEDRAFLSADQCFLSSLAPHLLFCRWSVDDWRGYLRWLEDKVEKDSLLGVLGFREPGQRPKRYQARDVQHMQIWQERASEAVVVLEGNIEVMQSLGQFYQGLAQDDRFPQRSCAGDIADFVNQLDAMIADLRNGVSRAKALVKTTADRKELIIQHRQNETEERMHRLNKNMEEETLVVRIITLVTLVYLPATFVSTLFSTDIIKYQDDAYPNGKFSEVAMVRWIQVTVPLTIMTLIAAWLGKWWASKGSEDAAEAVELQDKGLQRWWHHVTFLLSRWAGRKTASPVMSFPMNALPP</sequence>